<evidence type="ECO:0000256" key="2">
    <source>
        <dbReference type="ARBA" id="ARBA00008163"/>
    </source>
</evidence>
<dbReference type="OrthoDB" id="19849at2"/>
<comment type="caution">
    <text evidence="8">The sequence shown here is derived from an EMBL/GenBank/DDBJ whole genome shotgun (WGS) entry which is preliminary data.</text>
</comment>
<evidence type="ECO:0000256" key="6">
    <source>
        <dbReference type="ARBA" id="ARBA00023136"/>
    </source>
</evidence>
<evidence type="ECO:0000256" key="1">
    <source>
        <dbReference type="ARBA" id="ARBA00004571"/>
    </source>
</evidence>
<name>B9XKX3_PEDPL</name>
<comment type="subcellular location">
    <subcellularLocation>
        <location evidence="1">Cell outer membrane</location>
        <topology evidence="1">Multi-pass membrane protein</topology>
    </subcellularLocation>
</comment>
<dbReference type="Gene3D" id="2.40.160.60">
    <property type="entry name" value="Outer membrane protein transport protein (OMPP1/FadL/TodX)"/>
    <property type="match status" value="1"/>
</dbReference>
<keyword evidence="9" id="KW-1185">Reference proteome</keyword>
<organism evidence="8 9">
    <name type="scientific">Pedosphaera parvula (strain Ellin514)</name>
    <dbReference type="NCBI Taxonomy" id="320771"/>
    <lineage>
        <taxon>Bacteria</taxon>
        <taxon>Pseudomonadati</taxon>
        <taxon>Verrucomicrobiota</taxon>
        <taxon>Pedosphaerae</taxon>
        <taxon>Pedosphaerales</taxon>
        <taxon>Pedosphaeraceae</taxon>
        <taxon>Pedosphaera</taxon>
    </lineage>
</organism>
<sequence precursor="true">MKLKSALLVSAAAVASPGMVFGLGIRIPDQDAFASSRGNAFVATADNPSAIYYNPAGISQLEDQNVRAGFYGIYLKDKYSGPTGSFDTKDKFQAVPQIYYSAHLKDTPLTLGLGVYSPYGLGLEWPDNTSFRTLATRGDLTYFSINPVLSWKVCDSFSIAAGPTINYGNVDLRRGFLPFPGNEFRFRGDDVTPGFTAGAMWKPIEELSFGASYRSQTTMGFHGTSSTAGGEPFVPSFTQPAGAEFKFPQNVVVGLSYRPTPDWNLEFDADWTDWNRLQTVNLQQQFSGTLPLVFNWASSWFYEFGATRYFGEGWRVSGGYIFSENSVPTATFSPAIPDSDRHVFSIGVGKTYSKFSWDASYQFAYGPTRTVTGSAPSFPFGQSADGKYEYISHALLVSLGYHF</sequence>
<evidence type="ECO:0000256" key="7">
    <source>
        <dbReference type="ARBA" id="ARBA00023237"/>
    </source>
</evidence>
<dbReference type="RefSeq" id="WP_007416466.1">
    <property type="nucleotide sequence ID" value="NZ_ABOX02000027.1"/>
</dbReference>
<evidence type="ECO:0000256" key="3">
    <source>
        <dbReference type="ARBA" id="ARBA00022452"/>
    </source>
</evidence>
<dbReference type="GO" id="GO:0009279">
    <property type="term" value="C:cell outer membrane"/>
    <property type="evidence" value="ECO:0007669"/>
    <property type="project" value="UniProtKB-SubCell"/>
</dbReference>
<dbReference type="Pfam" id="PF03349">
    <property type="entry name" value="Toluene_X"/>
    <property type="match status" value="1"/>
</dbReference>
<accession>B9XKX3</accession>
<reference evidence="8 9" key="1">
    <citation type="journal article" date="2011" name="J. Bacteriol.">
        <title>Genome sequence of 'Pedosphaera parvula' Ellin514, an aerobic Verrucomicrobial isolate from pasture soil.</title>
        <authorList>
            <person name="Kant R."/>
            <person name="van Passel M.W."/>
            <person name="Sangwan P."/>
            <person name="Palva A."/>
            <person name="Lucas S."/>
            <person name="Copeland A."/>
            <person name="Lapidus A."/>
            <person name="Glavina Del Rio T."/>
            <person name="Dalin E."/>
            <person name="Tice H."/>
            <person name="Bruce D."/>
            <person name="Goodwin L."/>
            <person name="Pitluck S."/>
            <person name="Chertkov O."/>
            <person name="Larimer F.W."/>
            <person name="Land M.L."/>
            <person name="Hauser L."/>
            <person name="Brettin T.S."/>
            <person name="Detter J.C."/>
            <person name="Han S."/>
            <person name="de Vos W.M."/>
            <person name="Janssen P.H."/>
            <person name="Smidt H."/>
        </authorList>
    </citation>
    <scope>NUCLEOTIDE SEQUENCE [LARGE SCALE GENOMIC DNA]</scope>
    <source>
        <strain evidence="8 9">Ellin514</strain>
    </source>
</reference>
<evidence type="ECO:0000256" key="5">
    <source>
        <dbReference type="ARBA" id="ARBA00022729"/>
    </source>
</evidence>
<evidence type="ECO:0000313" key="8">
    <source>
        <dbReference type="EMBL" id="EEF59467.1"/>
    </source>
</evidence>
<dbReference type="STRING" id="320771.Cflav_PD2311"/>
<gene>
    <name evidence="8" type="ORF">Cflav_PD2311</name>
</gene>
<keyword evidence="4" id="KW-0812">Transmembrane</keyword>
<keyword evidence="7" id="KW-0998">Cell outer membrane</keyword>
<evidence type="ECO:0000313" key="9">
    <source>
        <dbReference type="Proteomes" id="UP000003688"/>
    </source>
</evidence>
<dbReference type="SUPFAM" id="SSF56935">
    <property type="entry name" value="Porins"/>
    <property type="match status" value="1"/>
</dbReference>
<evidence type="ECO:0000256" key="4">
    <source>
        <dbReference type="ARBA" id="ARBA00022692"/>
    </source>
</evidence>
<dbReference type="InterPro" id="IPR005017">
    <property type="entry name" value="OMPP1/FadL/TodX"/>
</dbReference>
<dbReference type="GO" id="GO:0015483">
    <property type="term" value="F:long-chain fatty acid transporting porin activity"/>
    <property type="evidence" value="ECO:0007669"/>
    <property type="project" value="TreeGrafter"/>
</dbReference>
<dbReference type="PANTHER" id="PTHR35093">
    <property type="entry name" value="OUTER MEMBRANE PROTEIN NMB0088-RELATED"/>
    <property type="match status" value="1"/>
</dbReference>
<keyword evidence="5" id="KW-0732">Signal</keyword>
<dbReference type="Proteomes" id="UP000003688">
    <property type="component" value="Unassembled WGS sequence"/>
</dbReference>
<keyword evidence="6" id="KW-0472">Membrane</keyword>
<keyword evidence="3" id="KW-1134">Transmembrane beta strand</keyword>
<protein>
    <submittedName>
        <fullName evidence="8">Membrane protein involved in aromatic hydrocarbon degradation</fullName>
    </submittedName>
</protein>
<dbReference type="EMBL" id="ABOX02000027">
    <property type="protein sequence ID" value="EEF59467.1"/>
    <property type="molecule type" value="Genomic_DNA"/>
</dbReference>
<dbReference type="PANTHER" id="PTHR35093:SF8">
    <property type="entry name" value="OUTER MEMBRANE PROTEIN NMB0088-RELATED"/>
    <property type="match status" value="1"/>
</dbReference>
<dbReference type="AlphaFoldDB" id="B9XKX3"/>
<proteinExistence type="inferred from homology"/>
<comment type="similarity">
    <text evidence="2">Belongs to the OmpP1/FadL family.</text>
</comment>